<protein>
    <submittedName>
        <fullName evidence="1">Uncharacterized protein</fullName>
    </submittedName>
</protein>
<accession>A0ABD3LDG7</accession>
<comment type="caution">
    <text evidence="1">The sequence shown here is derived from an EMBL/GenBank/DDBJ whole genome shotgun (WGS) entry which is preliminary data.</text>
</comment>
<dbReference type="EMBL" id="JBJKBG010000002">
    <property type="protein sequence ID" value="KAL3749457.1"/>
    <property type="molecule type" value="Genomic_DNA"/>
</dbReference>
<dbReference type="Proteomes" id="UP001634007">
    <property type="component" value="Unassembled WGS sequence"/>
</dbReference>
<dbReference type="AlphaFoldDB" id="A0ABD3LDG7"/>
<name>A0ABD3LDG7_EUCGL</name>
<gene>
    <name evidence="1" type="ORF">ACJRO7_010555</name>
</gene>
<evidence type="ECO:0000313" key="1">
    <source>
        <dbReference type="EMBL" id="KAL3749457.1"/>
    </source>
</evidence>
<evidence type="ECO:0000313" key="2">
    <source>
        <dbReference type="Proteomes" id="UP001634007"/>
    </source>
</evidence>
<reference evidence="1 2" key="1">
    <citation type="submission" date="2024-11" db="EMBL/GenBank/DDBJ databases">
        <title>Chromosome-level genome assembly of Eucalyptus globulus Labill. provides insights into its genome evolution.</title>
        <authorList>
            <person name="Li X."/>
        </authorList>
    </citation>
    <scope>NUCLEOTIDE SEQUENCE [LARGE SCALE GENOMIC DNA]</scope>
    <source>
        <strain evidence="1">CL2024</strain>
        <tissue evidence="1">Fresh tender leaves</tissue>
    </source>
</reference>
<sequence>MSDMEDCCDLQLCLDEIPSTFNLEKAVCNHGFFMMAPNSWIPSTKTLRRPLRLADFSSSVVVSISQPPGPSSTVLLLRVHRVPRLSSQDQQAIFVLSLSHSVCAQSKYKLVTEKHGNILLQEQVIRMLRLSERDERNVKEFHKVHPEAKDRGFGRVFRSPSLFEDVVKSILLCNCQLSTEVLFSSSAKFVTNWLMLQFVTSSCHQNHIHFDLRVDVALGPT</sequence>
<organism evidence="1 2">
    <name type="scientific">Eucalyptus globulus</name>
    <name type="common">Tasmanian blue gum</name>
    <dbReference type="NCBI Taxonomy" id="34317"/>
    <lineage>
        <taxon>Eukaryota</taxon>
        <taxon>Viridiplantae</taxon>
        <taxon>Streptophyta</taxon>
        <taxon>Embryophyta</taxon>
        <taxon>Tracheophyta</taxon>
        <taxon>Spermatophyta</taxon>
        <taxon>Magnoliopsida</taxon>
        <taxon>eudicotyledons</taxon>
        <taxon>Gunneridae</taxon>
        <taxon>Pentapetalae</taxon>
        <taxon>rosids</taxon>
        <taxon>malvids</taxon>
        <taxon>Myrtales</taxon>
        <taxon>Myrtaceae</taxon>
        <taxon>Myrtoideae</taxon>
        <taxon>Eucalypteae</taxon>
        <taxon>Eucalyptus</taxon>
    </lineage>
</organism>
<keyword evidence="2" id="KW-1185">Reference proteome</keyword>
<dbReference type="InterPro" id="IPR052054">
    <property type="entry name" value="Oxidative_DNA_repair_enzyme"/>
</dbReference>
<dbReference type="PANTHER" id="PTHR10242">
    <property type="entry name" value="8-OXOGUANINE DNA GLYCOSYLASE"/>
    <property type="match status" value="1"/>
</dbReference>
<proteinExistence type="predicted"/>
<dbReference type="PANTHER" id="PTHR10242:SF4">
    <property type="entry name" value="OS07G0657600 PROTEIN"/>
    <property type="match status" value="1"/>
</dbReference>